<dbReference type="InterPro" id="IPR010696">
    <property type="entry name" value="DUF1272"/>
</dbReference>
<comment type="caution">
    <text evidence="1">The sequence shown here is derived from an EMBL/GenBank/DDBJ whole genome shotgun (WGS) entry which is preliminary data.</text>
</comment>
<sequence>MLKMKTQCETCQRSLPAQAEAYICSYECTYCVDCCTVHASRCPNCRGELVRRPRRQEASNEGG</sequence>
<gene>
    <name evidence="1" type="ORF">T9A_02570</name>
</gene>
<accession>A0ABR4WAG3</accession>
<evidence type="ECO:0008006" key="3">
    <source>
        <dbReference type="Google" id="ProtNLM"/>
    </source>
</evidence>
<dbReference type="Pfam" id="PF06906">
    <property type="entry name" value="DUF1272"/>
    <property type="match status" value="1"/>
</dbReference>
<reference evidence="1 2" key="1">
    <citation type="submission" date="2012-09" db="EMBL/GenBank/DDBJ databases">
        <title>Genome Sequence of alkane-degrading Bacterium Alcanivorax jadensis T9.</title>
        <authorList>
            <person name="Lai Q."/>
            <person name="Shao Z."/>
        </authorList>
    </citation>
    <scope>NUCLEOTIDE SEQUENCE [LARGE SCALE GENOMIC DNA]</scope>
    <source>
        <strain evidence="1 2">T9</strain>
    </source>
</reference>
<dbReference type="Proteomes" id="UP000029443">
    <property type="component" value="Unassembled WGS sequence"/>
</dbReference>
<keyword evidence="2" id="KW-1185">Reference proteome</keyword>
<name>A0ABR4WAG3_9GAMM</name>
<protein>
    <recommendedName>
        <fullName evidence="3">Alginate lyase</fullName>
    </recommendedName>
</protein>
<evidence type="ECO:0000313" key="1">
    <source>
        <dbReference type="EMBL" id="KGD60393.1"/>
    </source>
</evidence>
<organism evidence="1 2">
    <name type="scientific">Alcanivorax jadensis T9</name>
    <dbReference type="NCBI Taxonomy" id="1177181"/>
    <lineage>
        <taxon>Bacteria</taxon>
        <taxon>Pseudomonadati</taxon>
        <taxon>Pseudomonadota</taxon>
        <taxon>Gammaproteobacteria</taxon>
        <taxon>Oceanospirillales</taxon>
        <taxon>Alcanivoracaceae</taxon>
        <taxon>Alcanivorax</taxon>
    </lineage>
</organism>
<dbReference type="EMBL" id="ARXU01000011">
    <property type="protein sequence ID" value="KGD60393.1"/>
    <property type="molecule type" value="Genomic_DNA"/>
</dbReference>
<proteinExistence type="predicted"/>
<dbReference type="RefSeq" id="WP_035249149.1">
    <property type="nucleotide sequence ID" value="NZ_ARXU01000011.1"/>
</dbReference>
<evidence type="ECO:0000313" key="2">
    <source>
        <dbReference type="Proteomes" id="UP000029443"/>
    </source>
</evidence>